<keyword evidence="3" id="KW-0731">Sigma factor</keyword>
<dbReference type="CDD" id="cd06171">
    <property type="entry name" value="Sigma70_r4"/>
    <property type="match status" value="1"/>
</dbReference>
<dbReference type="GO" id="GO:0006352">
    <property type="term" value="P:DNA-templated transcription initiation"/>
    <property type="evidence" value="ECO:0007669"/>
    <property type="project" value="InterPro"/>
</dbReference>
<reference evidence="6 7" key="1">
    <citation type="journal article" date="2010" name="Proc. Natl. Acad. Sci. U.S.A.">
        <title>A Nitrospira metagenome illuminates the physiology and evolution of globally important nitrite-oxidizing bacteria.</title>
        <authorList>
            <person name="Lucker S."/>
            <person name="Wagner M."/>
            <person name="Maixner F."/>
            <person name="Pelletier E."/>
            <person name="Koch H."/>
            <person name="Vacherie B."/>
            <person name="Rattei T."/>
            <person name="Sinninghe Damste J."/>
            <person name="Spieck E."/>
            <person name="Le Paslier D."/>
            <person name="Daims H."/>
        </authorList>
    </citation>
    <scope>NUCLEOTIDE SEQUENCE [LARGE SCALE GENOMIC DNA]</scope>
</reference>
<dbReference type="Pfam" id="PF08281">
    <property type="entry name" value="Sigma70_r4_2"/>
    <property type="match status" value="1"/>
</dbReference>
<dbReference type="Proteomes" id="UP000001660">
    <property type="component" value="Chromosome"/>
</dbReference>
<evidence type="ECO:0000313" key="7">
    <source>
        <dbReference type="Proteomes" id="UP000001660"/>
    </source>
</evidence>
<dbReference type="HOGENOM" id="CLU_047691_15_2_0"/>
<evidence type="ECO:0000259" key="5">
    <source>
        <dbReference type="Pfam" id="PF08281"/>
    </source>
</evidence>
<evidence type="ECO:0000313" key="6">
    <source>
        <dbReference type="EMBL" id="CBK43868.1"/>
    </source>
</evidence>
<gene>
    <name evidence="6" type="ORF">NIDE4201</name>
</gene>
<dbReference type="PANTHER" id="PTHR43133">
    <property type="entry name" value="RNA POLYMERASE ECF-TYPE SIGMA FACTO"/>
    <property type="match status" value="1"/>
</dbReference>
<keyword evidence="2" id="KW-0805">Transcription regulation</keyword>
<dbReference type="InterPro" id="IPR036388">
    <property type="entry name" value="WH-like_DNA-bd_sf"/>
</dbReference>
<dbReference type="SUPFAM" id="SSF88946">
    <property type="entry name" value="Sigma2 domain of RNA polymerase sigma factors"/>
    <property type="match status" value="1"/>
</dbReference>
<evidence type="ECO:0000256" key="4">
    <source>
        <dbReference type="ARBA" id="ARBA00023163"/>
    </source>
</evidence>
<organism evidence="6 7">
    <name type="scientific">Nitrospira defluvii</name>
    <dbReference type="NCBI Taxonomy" id="330214"/>
    <lineage>
        <taxon>Bacteria</taxon>
        <taxon>Pseudomonadati</taxon>
        <taxon>Nitrospirota</taxon>
        <taxon>Nitrospiria</taxon>
        <taxon>Nitrospirales</taxon>
        <taxon>Nitrospiraceae</taxon>
        <taxon>Nitrospira</taxon>
    </lineage>
</organism>
<dbReference type="GO" id="GO:0003677">
    <property type="term" value="F:DNA binding"/>
    <property type="evidence" value="ECO:0007669"/>
    <property type="project" value="InterPro"/>
</dbReference>
<evidence type="ECO:0000256" key="3">
    <source>
        <dbReference type="ARBA" id="ARBA00023082"/>
    </source>
</evidence>
<keyword evidence="4" id="KW-0804">Transcription</keyword>
<dbReference type="AlphaFoldDB" id="D8P8N6"/>
<dbReference type="Gene3D" id="1.10.1740.10">
    <property type="match status" value="1"/>
</dbReference>
<sequence>MGSLDQTQALDRFLAGIERRAFRMAHIATGNEDEALDLVQDAMLKLAHKYGERAEEEWGPLFHCILQSRIRDWYRRERVRNRVREFFRVSQDEEEGEDPLEQIADATAAAPDEEVQRKRACAELEVALRALPLRQQQAFLLRIWEELDVAQTAQAMGCSQGSVKTHLFRALQVLRTRLGAHWP</sequence>
<dbReference type="eggNOG" id="COG1595">
    <property type="taxonomic scope" value="Bacteria"/>
</dbReference>
<dbReference type="STRING" id="330214.NIDE4201"/>
<comment type="similarity">
    <text evidence="1">Belongs to the sigma-70 factor family. ECF subfamily.</text>
</comment>
<dbReference type="InterPro" id="IPR039425">
    <property type="entry name" value="RNA_pol_sigma-70-like"/>
</dbReference>
<dbReference type="InterPro" id="IPR014284">
    <property type="entry name" value="RNA_pol_sigma-70_dom"/>
</dbReference>
<dbReference type="Gene3D" id="1.10.10.10">
    <property type="entry name" value="Winged helix-like DNA-binding domain superfamily/Winged helix DNA-binding domain"/>
    <property type="match status" value="1"/>
</dbReference>
<keyword evidence="7" id="KW-1185">Reference proteome</keyword>
<evidence type="ECO:0000256" key="2">
    <source>
        <dbReference type="ARBA" id="ARBA00023015"/>
    </source>
</evidence>
<protein>
    <submittedName>
        <fullName evidence="6">Putative RNA polymerase sigma-E factor</fullName>
    </submittedName>
</protein>
<name>D8P8N6_9BACT</name>
<dbReference type="InterPro" id="IPR013325">
    <property type="entry name" value="RNA_pol_sigma_r2"/>
</dbReference>
<dbReference type="OrthoDB" id="9783733at2"/>
<accession>D8P8N6</accession>
<dbReference type="SUPFAM" id="SSF88659">
    <property type="entry name" value="Sigma3 and sigma4 domains of RNA polymerase sigma factors"/>
    <property type="match status" value="1"/>
</dbReference>
<dbReference type="PANTHER" id="PTHR43133:SF64">
    <property type="entry name" value="ECF SIGMA FACTOR"/>
    <property type="match status" value="1"/>
</dbReference>
<dbReference type="EMBL" id="FP929003">
    <property type="protein sequence ID" value="CBK43868.1"/>
    <property type="molecule type" value="Genomic_DNA"/>
</dbReference>
<feature type="domain" description="RNA polymerase sigma factor 70 region 4 type 2" evidence="5">
    <location>
        <begin position="123"/>
        <end position="172"/>
    </location>
</feature>
<dbReference type="KEGG" id="nde:NIDE4201"/>
<dbReference type="InterPro" id="IPR013249">
    <property type="entry name" value="RNA_pol_sigma70_r4_t2"/>
</dbReference>
<dbReference type="NCBIfam" id="NF006550">
    <property type="entry name" value="PRK09047.1"/>
    <property type="match status" value="1"/>
</dbReference>
<proteinExistence type="inferred from homology"/>
<dbReference type="InterPro" id="IPR013324">
    <property type="entry name" value="RNA_pol_sigma_r3/r4-like"/>
</dbReference>
<evidence type="ECO:0000256" key="1">
    <source>
        <dbReference type="ARBA" id="ARBA00010641"/>
    </source>
</evidence>
<dbReference type="GO" id="GO:0016987">
    <property type="term" value="F:sigma factor activity"/>
    <property type="evidence" value="ECO:0007669"/>
    <property type="project" value="UniProtKB-KW"/>
</dbReference>
<dbReference type="NCBIfam" id="TIGR02937">
    <property type="entry name" value="sigma70-ECF"/>
    <property type="match status" value="1"/>
</dbReference>